<dbReference type="InterPro" id="IPR048634">
    <property type="entry name" value="SecD_SecF_C"/>
</dbReference>
<dbReference type="EMBL" id="CP012154">
    <property type="protein sequence ID" value="AKS42481.1"/>
    <property type="molecule type" value="Genomic_DNA"/>
</dbReference>
<dbReference type="PATRIC" id="fig|1579979.3.peg.2162"/>
<comment type="function">
    <text evidence="9">Part of the Sec protein translocase complex. Interacts with the SecYEG preprotein conducting channel. SecDF uses the proton motive force (PMF) to complete protein translocation after the ATP-dependent function of SecA.</text>
</comment>
<feature type="transmembrane region" description="Helical" evidence="9">
    <location>
        <begin position="20"/>
        <end position="39"/>
    </location>
</feature>
<keyword evidence="6 9" id="KW-1133">Transmembrane helix</keyword>
<dbReference type="OrthoDB" id="9774769at2"/>
<dbReference type="PANTHER" id="PTHR30081">
    <property type="entry name" value="PROTEIN-EXPORT MEMBRANE PROTEIN SEC"/>
    <property type="match status" value="1"/>
</dbReference>
<feature type="transmembrane region" description="Helical" evidence="9">
    <location>
        <begin position="189"/>
        <end position="210"/>
    </location>
</feature>
<dbReference type="STRING" id="1579979.WM2015_2116"/>
<dbReference type="Pfam" id="PF07549">
    <property type="entry name" value="Sec_GG"/>
    <property type="match status" value="1"/>
</dbReference>
<evidence type="ECO:0000256" key="3">
    <source>
        <dbReference type="ARBA" id="ARBA00022475"/>
    </source>
</evidence>
<dbReference type="InterPro" id="IPR022645">
    <property type="entry name" value="SecD/SecF_bac"/>
</dbReference>
<dbReference type="InterPro" id="IPR005665">
    <property type="entry name" value="SecF_bac"/>
</dbReference>
<dbReference type="NCBIfam" id="TIGR00966">
    <property type="entry name" value="transloc_SecF"/>
    <property type="match status" value="1"/>
</dbReference>
<feature type="region of interest" description="Disordered" evidence="10">
    <location>
        <begin position="301"/>
        <end position="323"/>
    </location>
</feature>
<protein>
    <recommendedName>
        <fullName evidence="9">Protein-export membrane protein SecF</fullName>
    </recommendedName>
</protein>
<dbReference type="GO" id="GO:0006605">
    <property type="term" value="P:protein targeting"/>
    <property type="evidence" value="ECO:0007669"/>
    <property type="project" value="UniProtKB-UniRule"/>
</dbReference>
<dbReference type="InterPro" id="IPR055344">
    <property type="entry name" value="SecD_SecF_C_bact"/>
</dbReference>
<evidence type="ECO:0000256" key="2">
    <source>
        <dbReference type="ARBA" id="ARBA00022448"/>
    </source>
</evidence>
<reference evidence="11 12" key="1">
    <citation type="submission" date="2015-07" db="EMBL/GenBank/DDBJ databases">
        <authorList>
            <person name="Noorani M."/>
        </authorList>
    </citation>
    <scope>NUCLEOTIDE SEQUENCE [LARGE SCALE GENOMIC DNA]</scope>
    <source>
        <strain evidence="11 12">KCTC 42284</strain>
    </source>
</reference>
<dbReference type="AlphaFoldDB" id="A0A0K0XXZ2"/>
<dbReference type="KEGG" id="wma:WM2015_2116"/>
<dbReference type="GO" id="GO:0015450">
    <property type="term" value="F:protein-transporting ATPase activity"/>
    <property type="evidence" value="ECO:0007669"/>
    <property type="project" value="InterPro"/>
</dbReference>
<evidence type="ECO:0000256" key="6">
    <source>
        <dbReference type="ARBA" id="ARBA00022989"/>
    </source>
</evidence>
<keyword evidence="5 9" id="KW-0653">Protein transport</keyword>
<dbReference type="Pfam" id="PF02355">
    <property type="entry name" value="SecD_SecF_C"/>
    <property type="match status" value="1"/>
</dbReference>
<dbReference type="InterPro" id="IPR022813">
    <property type="entry name" value="SecD/SecF_arch_bac"/>
</dbReference>
<evidence type="ECO:0000256" key="7">
    <source>
        <dbReference type="ARBA" id="ARBA00023010"/>
    </source>
</evidence>
<keyword evidence="12" id="KW-1185">Reference proteome</keyword>
<comment type="similarity">
    <text evidence="9">Belongs to the SecD/SecF family. SecF subfamily.</text>
</comment>
<keyword evidence="3 9" id="KW-1003">Cell membrane</keyword>
<dbReference type="PANTHER" id="PTHR30081:SF8">
    <property type="entry name" value="PROTEIN TRANSLOCASE SUBUNIT SECF"/>
    <property type="match status" value="1"/>
</dbReference>
<accession>A0A0K0XXZ2</accession>
<dbReference type="Gene3D" id="1.20.1640.10">
    <property type="entry name" value="Multidrug efflux transporter AcrB transmembrane domain"/>
    <property type="match status" value="1"/>
</dbReference>
<dbReference type="GO" id="GO:0065002">
    <property type="term" value="P:intracellular protein transmembrane transport"/>
    <property type="evidence" value="ECO:0007669"/>
    <property type="project" value="UniProtKB-UniRule"/>
</dbReference>
<dbReference type="InterPro" id="IPR022646">
    <property type="entry name" value="SecD/SecF_CS"/>
</dbReference>
<gene>
    <name evidence="9" type="primary">secF</name>
    <name evidence="11" type="ORF">WM2015_2116</name>
</gene>
<dbReference type="PRINTS" id="PR01755">
    <property type="entry name" value="SECFTRNLCASE"/>
</dbReference>
<feature type="compositionally biased region" description="Basic and acidic residues" evidence="10">
    <location>
        <begin position="314"/>
        <end position="323"/>
    </location>
</feature>
<feature type="transmembrane region" description="Helical" evidence="9">
    <location>
        <begin position="161"/>
        <end position="183"/>
    </location>
</feature>
<feature type="transmembrane region" description="Helical" evidence="9">
    <location>
        <begin position="264"/>
        <end position="293"/>
    </location>
</feature>
<name>A0A0K0XXZ2_9GAMM</name>
<keyword evidence="7 9" id="KW-0811">Translocation</keyword>
<evidence type="ECO:0000256" key="1">
    <source>
        <dbReference type="ARBA" id="ARBA00004651"/>
    </source>
</evidence>
<evidence type="ECO:0000256" key="9">
    <source>
        <dbReference type="HAMAP-Rule" id="MF_01464"/>
    </source>
</evidence>
<dbReference type="Proteomes" id="UP000066624">
    <property type="component" value="Chromosome"/>
</dbReference>
<comment type="subcellular location">
    <subcellularLocation>
        <location evidence="1 9">Cell membrane</location>
        <topology evidence="1 9">Multi-pass membrane protein</topology>
    </subcellularLocation>
</comment>
<dbReference type="GO" id="GO:0043952">
    <property type="term" value="P:protein transport by the Sec complex"/>
    <property type="evidence" value="ECO:0007669"/>
    <property type="project" value="UniProtKB-UniRule"/>
</dbReference>
<proteinExistence type="inferred from homology"/>
<dbReference type="RefSeq" id="WP_049726037.1">
    <property type="nucleotide sequence ID" value="NZ_CP012154.1"/>
</dbReference>
<dbReference type="SUPFAM" id="SSF82866">
    <property type="entry name" value="Multidrug efflux transporter AcrB transmembrane domain"/>
    <property type="match status" value="1"/>
</dbReference>
<dbReference type="NCBIfam" id="TIGR00916">
    <property type="entry name" value="2A0604s01"/>
    <property type="match status" value="1"/>
</dbReference>
<evidence type="ECO:0000256" key="10">
    <source>
        <dbReference type="SAM" id="MobiDB-lite"/>
    </source>
</evidence>
<comment type="subunit">
    <text evidence="9">Forms a complex with SecD. Part of the essential Sec protein translocation apparatus which comprises SecA, SecYEG and auxiliary proteins SecDF-YajC and YidC.</text>
</comment>
<evidence type="ECO:0000256" key="5">
    <source>
        <dbReference type="ARBA" id="ARBA00022927"/>
    </source>
</evidence>
<dbReference type="HAMAP" id="MF_01464_B">
    <property type="entry name" value="SecF_B"/>
    <property type="match status" value="1"/>
</dbReference>
<sequence length="323" mass="34881">MELIKSNTTIDFMGRRNLALVFSGLLIIAAIASLAVRGINFGLDFTGGTLVEVTYPEAPDLTAVRGQLDGAGFENFTVQTFGSARDIVIRVPAEAEQTSDAGLSNRVLETLSEGETGVELRRVEFVGPQVGQELANQGGLALIYALFGILLYISFRFQWRFAVGAVAALVHDVLVVVGVLSILQVSFDLTVVAALLAVIGYSLNDTIVVYDRLRENFRVKRKGTPSELCNLSVNQMLGRTIMTSLTTLLVLIALFYFGGEIIHAFAFTLLVGVIVGTYSSIYIAGSAAILLGVSKQDLMPVERPSDDEPTVEALPERFRNRGA</sequence>
<keyword evidence="4 9" id="KW-0812">Transmembrane</keyword>
<evidence type="ECO:0000256" key="8">
    <source>
        <dbReference type="ARBA" id="ARBA00023136"/>
    </source>
</evidence>
<keyword evidence="8 9" id="KW-0472">Membrane</keyword>
<dbReference type="GO" id="GO:0005886">
    <property type="term" value="C:plasma membrane"/>
    <property type="evidence" value="ECO:0007669"/>
    <property type="project" value="UniProtKB-SubCell"/>
</dbReference>
<evidence type="ECO:0000313" key="12">
    <source>
        <dbReference type="Proteomes" id="UP000066624"/>
    </source>
</evidence>
<evidence type="ECO:0000313" key="11">
    <source>
        <dbReference type="EMBL" id="AKS42481.1"/>
    </source>
</evidence>
<feature type="transmembrane region" description="Helical" evidence="9">
    <location>
        <begin position="240"/>
        <end position="258"/>
    </location>
</feature>
<organism evidence="11 12">
    <name type="scientific">Wenzhouxiangella marina</name>
    <dbReference type="NCBI Taxonomy" id="1579979"/>
    <lineage>
        <taxon>Bacteria</taxon>
        <taxon>Pseudomonadati</taxon>
        <taxon>Pseudomonadota</taxon>
        <taxon>Gammaproteobacteria</taxon>
        <taxon>Chromatiales</taxon>
        <taxon>Wenzhouxiangellaceae</taxon>
        <taxon>Wenzhouxiangella</taxon>
    </lineage>
</organism>
<evidence type="ECO:0000256" key="4">
    <source>
        <dbReference type="ARBA" id="ARBA00022692"/>
    </source>
</evidence>
<feature type="transmembrane region" description="Helical" evidence="9">
    <location>
        <begin position="134"/>
        <end position="154"/>
    </location>
</feature>
<keyword evidence="2 9" id="KW-0813">Transport</keyword>